<dbReference type="Proteomes" id="UP001515480">
    <property type="component" value="Unassembled WGS sequence"/>
</dbReference>
<accession>A0AB34IUN3</accession>
<evidence type="ECO:0000313" key="3">
    <source>
        <dbReference type="Proteomes" id="UP001515480"/>
    </source>
</evidence>
<keyword evidence="3" id="KW-1185">Reference proteome</keyword>
<dbReference type="EMBL" id="JBGBPQ010000019">
    <property type="protein sequence ID" value="KAL1504700.1"/>
    <property type="molecule type" value="Genomic_DNA"/>
</dbReference>
<evidence type="ECO:0000313" key="2">
    <source>
        <dbReference type="EMBL" id="KAL1504700.1"/>
    </source>
</evidence>
<proteinExistence type="predicted"/>
<comment type="caution">
    <text evidence="2">The sequence shown here is derived from an EMBL/GenBank/DDBJ whole genome shotgun (WGS) entry which is preliminary data.</text>
</comment>
<name>A0AB34IUN3_PRYPA</name>
<feature type="compositionally biased region" description="Polar residues" evidence="1">
    <location>
        <begin position="282"/>
        <end position="292"/>
    </location>
</feature>
<organism evidence="2 3">
    <name type="scientific">Prymnesium parvum</name>
    <name type="common">Toxic golden alga</name>
    <dbReference type="NCBI Taxonomy" id="97485"/>
    <lineage>
        <taxon>Eukaryota</taxon>
        <taxon>Haptista</taxon>
        <taxon>Haptophyta</taxon>
        <taxon>Prymnesiophyceae</taxon>
        <taxon>Prymnesiales</taxon>
        <taxon>Prymnesiaceae</taxon>
        <taxon>Prymnesium</taxon>
    </lineage>
</organism>
<dbReference type="AlphaFoldDB" id="A0AB34IUN3"/>
<protein>
    <submittedName>
        <fullName evidence="2">Uncharacterized protein</fullName>
    </submittedName>
</protein>
<feature type="region of interest" description="Disordered" evidence="1">
    <location>
        <begin position="194"/>
        <end position="223"/>
    </location>
</feature>
<gene>
    <name evidence="2" type="ORF">AB1Y20_008479</name>
</gene>
<evidence type="ECO:0000256" key="1">
    <source>
        <dbReference type="SAM" id="MobiDB-lite"/>
    </source>
</evidence>
<sequence length="292" mass="32390">MDSVRNPSDDESLADWFDGIGKATENEAPWKAFAKSISSHTAASTVGLLRQVRDADIDTALASANLSIGFKNALCQYLVPKGGKPYQFVKPEMHEARRKSANKQGVQGKYQKKFPSQQNRLTLGRELGDQLSTLQLPETLLASIKHSKEEQVAKPTSKKTTVQTKFKFKISGDRRERAPHLDWNSKVHANLQRSARRTAGGQKQAQHTRSEQACPPFRRDWRTRSPDHQRFAIGAKSPADNRRVAAAAPESDCAHRPSTVHPADEELRGVRGKPAFRPAWSKSCSQANSTAT</sequence>
<reference evidence="2 3" key="1">
    <citation type="journal article" date="2024" name="Science">
        <title>Giant polyketide synthase enzymes in the biosynthesis of giant marine polyether toxins.</title>
        <authorList>
            <person name="Fallon T.R."/>
            <person name="Shende V.V."/>
            <person name="Wierzbicki I.H."/>
            <person name="Pendleton A.L."/>
            <person name="Watervoot N.F."/>
            <person name="Auber R.P."/>
            <person name="Gonzalez D.J."/>
            <person name="Wisecaver J.H."/>
            <person name="Moore B.S."/>
        </authorList>
    </citation>
    <scope>NUCLEOTIDE SEQUENCE [LARGE SCALE GENOMIC DNA]</scope>
    <source>
        <strain evidence="2 3">12B1</strain>
    </source>
</reference>
<feature type="region of interest" description="Disordered" evidence="1">
    <location>
        <begin position="236"/>
        <end position="292"/>
    </location>
</feature>